<reference evidence="5" key="1">
    <citation type="submission" date="2017-05" db="EMBL/GenBank/DDBJ databases">
        <authorList>
            <person name="Sharma S."/>
            <person name="Sidhu C."/>
            <person name="Pinnaka A.K."/>
        </authorList>
    </citation>
    <scope>NUCLEOTIDE SEQUENCE [LARGE SCALE GENOMIC DNA]</scope>
    <source>
        <strain evidence="5">AK93</strain>
    </source>
</reference>
<dbReference type="Gene3D" id="3.40.50.150">
    <property type="entry name" value="Vaccinia Virus protein VP39"/>
    <property type="match status" value="1"/>
</dbReference>
<evidence type="ECO:0000313" key="5">
    <source>
        <dbReference type="Proteomes" id="UP000256763"/>
    </source>
</evidence>
<keyword evidence="4" id="KW-0489">Methyltransferase</keyword>
<dbReference type="PANTHER" id="PTHR11579:SF18">
    <property type="entry name" value="PROTEIN-L-ISOASPARTATE O-METHYLTRANSFERASE"/>
    <property type="match status" value="1"/>
</dbReference>
<sequence length="220" mass="24409">MTQLNIEKARFNMVEQQIRTWDVLDQRVLDTVMTVQREEFAPARYRNLAFADLQIPLDNGQVMLEPKLEARILQALNPQTSEQALEIGTGTGYFAACLAALCAHVTSVDIYPEFRDIAARNLEQAKVGNVTLATGDAAQGWVQGRRYDVIAVTGSLPEFHRGFHNSLTVGGRLFMIAGEDPVMEGLLITRVTEDEWSCESLLETSVPPLVNAQKKATFAL</sequence>
<dbReference type="PANTHER" id="PTHR11579">
    <property type="entry name" value="PROTEIN-L-ISOASPARTATE O-METHYLTRANSFERASE"/>
    <property type="match status" value="1"/>
</dbReference>
<dbReference type="SUPFAM" id="SSF53335">
    <property type="entry name" value="S-adenosyl-L-methionine-dependent methyltransferases"/>
    <property type="match status" value="1"/>
</dbReference>
<evidence type="ECO:0000256" key="1">
    <source>
        <dbReference type="ARBA" id="ARBA00005369"/>
    </source>
</evidence>
<dbReference type="OrthoDB" id="9810066at2"/>
<dbReference type="CDD" id="cd02440">
    <property type="entry name" value="AdoMet_MTases"/>
    <property type="match status" value="1"/>
</dbReference>
<dbReference type="EMBL" id="NFZW01000007">
    <property type="protein sequence ID" value="RFA37422.1"/>
    <property type="molecule type" value="Genomic_DNA"/>
</dbReference>
<dbReference type="GO" id="GO:0004719">
    <property type="term" value="F:protein-L-isoaspartate (D-aspartate) O-methyltransferase activity"/>
    <property type="evidence" value="ECO:0007669"/>
    <property type="project" value="InterPro"/>
</dbReference>
<dbReference type="RefSeq" id="WP_116301759.1">
    <property type="nucleotide sequence ID" value="NZ_NFZV01000006.1"/>
</dbReference>
<evidence type="ECO:0000256" key="2">
    <source>
        <dbReference type="ARBA" id="ARBA00013346"/>
    </source>
</evidence>
<comment type="caution">
    <text evidence="4">The sequence shown here is derived from an EMBL/GenBank/DDBJ whole genome shotgun (WGS) entry which is preliminary data.</text>
</comment>
<dbReference type="GO" id="GO:0032259">
    <property type="term" value="P:methylation"/>
    <property type="evidence" value="ECO:0007669"/>
    <property type="project" value="UniProtKB-KW"/>
</dbReference>
<dbReference type="Proteomes" id="UP000256763">
    <property type="component" value="Unassembled WGS sequence"/>
</dbReference>
<dbReference type="InterPro" id="IPR000682">
    <property type="entry name" value="PCMT"/>
</dbReference>
<protein>
    <recommendedName>
        <fullName evidence="2">Protein-L-isoaspartate O-methyltransferase</fullName>
    </recommendedName>
    <alternativeName>
        <fullName evidence="3">Protein L-isoaspartyl methyltransferase</fullName>
    </alternativeName>
</protein>
<dbReference type="AlphaFoldDB" id="A0A3E0WWS3"/>
<accession>A0A3E0WWS3</accession>
<name>A0A3E0WWS3_9GAMM</name>
<gene>
    <name evidence="4" type="ORF">CAL65_09030</name>
</gene>
<comment type="similarity">
    <text evidence="1">Belongs to the methyltransferase superfamily. L-isoaspartyl/D-aspartyl protein methyltransferase family.</text>
</comment>
<keyword evidence="4" id="KW-0808">Transferase</keyword>
<keyword evidence="5" id="KW-1185">Reference proteome</keyword>
<dbReference type="Pfam" id="PF01135">
    <property type="entry name" value="PCMT"/>
    <property type="match status" value="1"/>
</dbReference>
<evidence type="ECO:0000313" key="4">
    <source>
        <dbReference type="EMBL" id="RFA37422.1"/>
    </source>
</evidence>
<evidence type="ECO:0000256" key="3">
    <source>
        <dbReference type="ARBA" id="ARBA00030757"/>
    </source>
</evidence>
<proteinExistence type="inferred from homology"/>
<dbReference type="GO" id="GO:0005737">
    <property type="term" value="C:cytoplasm"/>
    <property type="evidence" value="ECO:0007669"/>
    <property type="project" value="TreeGrafter"/>
</dbReference>
<organism evidence="4 5">
    <name type="scientific">Alkalilimnicola ehrlichii</name>
    <dbReference type="NCBI Taxonomy" id="351052"/>
    <lineage>
        <taxon>Bacteria</taxon>
        <taxon>Pseudomonadati</taxon>
        <taxon>Pseudomonadota</taxon>
        <taxon>Gammaproteobacteria</taxon>
        <taxon>Chromatiales</taxon>
        <taxon>Ectothiorhodospiraceae</taxon>
        <taxon>Alkalilimnicola</taxon>
    </lineage>
</organism>
<dbReference type="InterPro" id="IPR029063">
    <property type="entry name" value="SAM-dependent_MTases_sf"/>
</dbReference>